<dbReference type="SUPFAM" id="SSF89550">
    <property type="entry name" value="PHP domain-like"/>
    <property type="match status" value="1"/>
</dbReference>
<dbReference type="EMBL" id="CP065938">
    <property type="protein sequence ID" value="UWX06620.1"/>
    <property type="molecule type" value="Genomic_DNA"/>
</dbReference>
<proteinExistence type="predicted"/>
<keyword evidence="2" id="KW-1185">Reference proteome</keyword>
<name>A0ABY5Y340_9BACT</name>
<evidence type="ECO:0000313" key="2">
    <source>
        <dbReference type="Proteomes" id="UP001058120"/>
    </source>
</evidence>
<dbReference type="NCBIfam" id="NF004981">
    <property type="entry name" value="PRK06361.1"/>
    <property type="match status" value="1"/>
</dbReference>
<dbReference type="Gene3D" id="3.20.20.140">
    <property type="entry name" value="Metal-dependent hydrolases"/>
    <property type="match status" value="1"/>
</dbReference>
<organism evidence="1 2">
    <name type="scientific">Taurinivorans muris</name>
    <dbReference type="NCBI Taxonomy" id="2787751"/>
    <lineage>
        <taxon>Bacteria</taxon>
        <taxon>Pseudomonadati</taxon>
        <taxon>Thermodesulfobacteriota</taxon>
        <taxon>Desulfovibrionia</taxon>
        <taxon>Desulfovibrionales</taxon>
        <taxon>Desulfovibrionaceae</taxon>
        <taxon>Taurinivorans</taxon>
    </lineage>
</organism>
<gene>
    <name evidence="1" type="ORF">JBF11_04760</name>
</gene>
<dbReference type="RefSeq" id="WP_334316230.1">
    <property type="nucleotide sequence ID" value="NZ_CP065938.1"/>
</dbReference>
<protein>
    <submittedName>
        <fullName evidence="1">Histidinol phosphate phosphatase domain-containing protein</fullName>
    </submittedName>
</protein>
<evidence type="ECO:0000313" key="1">
    <source>
        <dbReference type="EMBL" id="UWX06620.1"/>
    </source>
</evidence>
<sequence length="224" mass="24770">MIDFHIEINEQLPPASAVFYAKSLGLRAIALIADTDHIPVSAEAIRNGNTQKAINASPHIASLLETQKYIHELAVYYDMQVIFGIQLRHVPPALLETAVAFYRSINIPFIGVHGESISDIVEKGTNFSAIRAKADILFNAGLIDEKCVELAKENNVFLEVSTHPKHAYANTHLAKLADKHGAKLALGSKARSLHEIHSPEMQRMILKGACVEKENSYELLQKIQ</sequence>
<dbReference type="Proteomes" id="UP001058120">
    <property type="component" value="Chromosome"/>
</dbReference>
<dbReference type="InterPro" id="IPR016195">
    <property type="entry name" value="Pol/histidinol_Pase-like"/>
</dbReference>
<accession>A0ABY5Y340</accession>
<reference evidence="1" key="1">
    <citation type="submission" date="2020-12" db="EMBL/GenBank/DDBJ databases">
        <title>Taurinivorans muris gen. nov., sp. nov., fundamental and realized metabolic niche of a ubiquitous sulfidogenic bacterium in the murine intestine.</title>
        <authorList>
            <person name="Ye H."/>
            <person name="Hanson B.T."/>
            <person name="Loy A."/>
        </authorList>
    </citation>
    <scope>NUCLEOTIDE SEQUENCE</scope>
    <source>
        <strain evidence="1">LT0009</strain>
    </source>
</reference>